<dbReference type="RefSeq" id="WP_390321238.1">
    <property type="nucleotide sequence ID" value="NZ_JBHSPB010000034.1"/>
</dbReference>
<keyword evidence="2" id="KW-1185">Reference proteome</keyword>
<sequence length="152" mass="16656">MGDAPEPREKLLQWAEEGHRNALELAGMLGVPTDAYACDPLTLAPALQNYVSRLPLGQFEQSDWATLHADLTSYVADVLVHSHGARWQVAEDARGPLGFRYVIEVQGLDGSTRRIDPADAVLAEFRDPPIEITRMLASAEPTLGLSHRLDGE</sequence>
<evidence type="ECO:0000313" key="1">
    <source>
        <dbReference type="EMBL" id="MFC5724750.1"/>
    </source>
</evidence>
<name>A0ABW0ZDV7_9ACTN</name>
<protein>
    <submittedName>
        <fullName evidence="1">Uncharacterized protein</fullName>
    </submittedName>
</protein>
<comment type="caution">
    <text evidence="1">The sequence shown here is derived from an EMBL/GenBank/DDBJ whole genome shotgun (WGS) entry which is preliminary data.</text>
</comment>
<accession>A0ABW0ZDV7</accession>
<proteinExistence type="predicted"/>
<evidence type="ECO:0000313" key="2">
    <source>
        <dbReference type="Proteomes" id="UP001596083"/>
    </source>
</evidence>
<gene>
    <name evidence="1" type="ORF">ACFP1Z_31835</name>
</gene>
<organism evidence="1 2">
    <name type="scientific">Streptomyces gamaensis</name>
    <dbReference type="NCBI Taxonomy" id="1763542"/>
    <lineage>
        <taxon>Bacteria</taxon>
        <taxon>Bacillati</taxon>
        <taxon>Actinomycetota</taxon>
        <taxon>Actinomycetes</taxon>
        <taxon>Kitasatosporales</taxon>
        <taxon>Streptomycetaceae</taxon>
        <taxon>Streptomyces</taxon>
    </lineage>
</organism>
<reference evidence="2" key="1">
    <citation type="journal article" date="2019" name="Int. J. Syst. Evol. Microbiol.">
        <title>The Global Catalogue of Microorganisms (GCM) 10K type strain sequencing project: providing services to taxonomists for standard genome sequencing and annotation.</title>
        <authorList>
            <consortium name="The Broad Institute Genomics Platform"/>
            <consortium name="The Broad Institute Genome Sequencing Center for Infectious Disease"/>
            <person name="Wu L."/>
            <person name="Ma J."/>
        </authorList>
    </citation>
    <scope>NUCLEOTIDE SEQUENCE [LARGE SCALE GENOMIC DNA]</scope>
    <source>
        <strain evidence="2">CGMCC 4.7304</strain>
    </source>
</reference>
<dbReference type="EMBL" id="JBHSPB010000034">
    <property type="protein sequence ID" value="MFC5724750.1"/>
    <property type="molecule type" value="Genomic_DNA"/>
</dbReference>
<dbReference type="Proteomes" id="UP001596083">
    <property type="component" value="Unassembled WGS sequence"/>
</dbReference>